<dbReference type="EMBL" id="FOMS01000007">
    <property type="protein sequence ID" value="SFE20290.1"/>
    <property type="molecule type" value="Genomic_DNA"/>
</dbReference>
<keyword evidence="3" id="KW-1185">Reference proteome</keyword>
<evidence type="ECO:0008006" key="4">
    <source>
        <dbReference type="Google" id="ProtNLM"/>
    </source>
</evidence>
<dbReference type="SUPFAM" id="SSF55961">
    <property type="entry name" value="Bet v1-like"/>
    <property type="match status" value="1"/>
</dbReference>
<accession>A0A1I1YQQ7</accession>
<dbReference type="OrthoDB" id="9787428at2"/>
<dbReference type="InterPro" id="IPR010419">
    <property type="entry name" value="CO_DH_gsu"/>
</dbReference>
<proteinExistence type="predicted"/>
<dbReference type="PANTHER" id="PTHR38588:SF1">
    <property type="entry name" value="BLL0334 PROTEIN"/>
    <property type="match status" value="1"/>
</dbReference>
<evidence type="ECO:0000313" key="2">
    <source>
        <dbReference type="EMBL" id="SFE20290.1"/>
    </source>
</evidence>
<dbReference type="InterPro" id="IPR023393">
    <property type="entry name" value="START-like_dom_sf"/>
</dbReference>
<dbReference type="Pfam" id="PF06240">
    <property type="entry name" value="COXG"/>
    <property type="match status" value="1"/>
</dbReference>
<reference evidence="2 3" key="1">
    <citation type="submission" date="2016-10" db="EMBL/GenBank/DDBJ databases">
        <authorList>
            <person name="Varghese N."/>
            <person name="Submissions S."/>
        </authorList>
    </citation>
    <scope>NUCLEOTIDE SEQUENCE [LARGE SCALE GENOMIC DNA]</scope>
    <source>
        <strain evidence="3">YIM D21,KCTC 23444,ACCC 10710</strain>
    </source>
</reference>
<protein>
    <recommendedName>
        <fullName evidence="4">Carbon monoxide dehydrogenase subunit G</fullName>
    </recommendedName>
</protein>
<dbReference type="AlphaFoldDB" id="A0A1I1YQQ7"/>
<gene>
    <name evidence="2" type="ORF">SAMN04515678_10797</name>
</gene>
<evidence type="ECO:0000256" key="1">
    <source>
        <dbReference type="SAM" id="MobiDB-lite"/>
    </source>
</evidence>
<dbReference type="RefSeq" id="WP_149756212.1">
    <property type="nucleotide sequence ID" value="NZ_FOMS01000007.1"/>
</dbReference>
<dbReference type="Gene3D" id="3.30.530.20">
    <property type="match status" value="1"/>
</dbReference>
<evidence type="ECO:0000313" key="3">
    <source>
        <dbReference type="Proteomes" id="UP000325289"/>
    </source>
</evidence>
<dbReference type="Proteomes" id="UP000325289">
    <property type="component" value="Unassembled WGS sequence"/>
</dbReference>
<feature type="compositionally biased region" description="Acidic residues" evidence="1">
    <location>
        <begin position="148"/>
        <end position="161"/>
    </location>
</feature>
<name>A0A1I1YQQ7_9RHOB</name>
<dbReference type="CDD" id="cd05018">
    <property type="entry name" value="CoxG"/>
    <property type="match status" value="1"/>
</dbReference>
<organism evidence="2 3">
    <name type="scientific">Roseivivax sediminis</name>
    <dbReference type="NCBI Taxonomy" id="936889"/>
    <lineage>
        <taxon>Bacteria</taxon>
        <taxon>Pseudomonadati</taxon>
        <taxon>Pseudomonadota</taxon>
        <taxon>Alphaproteobacteria</taxon>
        <taxon>Rhodobacterales</taxon>
        <taxon>Roseobacteraceae</taxon>
        <taxon>Roseivivax</taxon>
    </lineage>
</organism>
<dbReference type="PANTHER" id="PTHR38588">
    <property type="entry name" value="BLL0334 PROTEIN"/>
    <property type="match status" value="1"/>
</dbReference>
<sequence length="175" mass="18481">MQMSDTREIQADRETVWAAILSPDVLQACVPGCQELTGTPEDGYEATVVQKVGPVKATFKGQVTVSDMDKPNSLTLSGEGKGGAAGFAKGSAAVRLEEAGEGVTKLSYDVDAKVGGKLAQLGSRIIDGFAKKMADQFFTRLQEAIEGPADEAEAPEAEETPGEAKKGWFRRKISG</sequence>
<feature type="region of interest" description="Disordered" evidence="1">
    <location>
        <begin position="145"/>
        <end position="175"/>
    </location>
</feature>